<dbReference type="InterPro" id="IPR000626">
    <property type="entry name" value="Ubiquitin-like_dom"/>
</dbReference>
<evidence type="ECO:0000259" key="4">
    <source>
        <dbReference type="PROSITE" id="PS50053"/>
    </source>
</evidence>
<dbReference type="InterPro" id="IPR048840">
    <property type="entry name" value="PolA_pol_NTPase"/>
</dbReference>
<keyword evidence="6" id="KW-1185">Reference proteome</keyword>
<feature type="repeat" description="ANK" evidence="3">
    <location>
        <begin position="307"/>
        <end position="339"/>
    </location>
</feature>
<reference evidence="5 6" key="1">
    <citation type="submission" date="2016-02" db="EMBL/GenBank/DDBJ databases">
        <title>Genome analysis of coral dinoflagellate symbionts highlights evolutionary adaptations to a symbiotic lifestyle.</title>
        <authorList>
            <person name="Aranda M."/>
            <person name="Li Y."/>
            <person name="Liew Y.J."/>
            <person name="Baumgarten S."/>
            <person name="Simakov O."/>
            <person name="Wilson M."/>
            <person name="Piel J."/>
            <person name="Ashoor H."/>
            <person name="Bougouffa S."/>
            <person name="Bajic V.B."/>
            <person name="Ryu T."/>
            <person name="Ravasi T."/>
            <person name="Bayer T."/>
            <person name="Micklem G."/>
            <person name="Kim H."/>
            <person name="Bhak J."/>
            <person name="Lajeunesse T.C."/>
            <person name="Voolstra C.R."/>
        </authorList>
    </citation>
    <scope>NUCLEOTIDE SEQUENCE [LARGE SCALE GENOMIC DNA]</scope>
    <source>
        <strain evidence="5 6">CCMP2467</strain>
    </source>
</reference>
<feature type="repeat" description="ANK" evidence="3">
    <location>
        <begin position="208"/>
        <end position="240"/>
    </location>
</feature>
<dbReference type="Gene3D" id="3.30.460.10">
    <property type="entry name" value="Beta Polymerase, domain 2"/>
    <property type="match status" value="1"/>
</dbReference>
<feature type="repeat" description="ANK" evidence="3">
    <location>
        <begin position="274"/>
        <end position="306"/>
    </location>
</feature>
<feature type="repeat" description="ANK" evidence="3">
    <location>
        <begin position="241"/>
        <end position="273"/>
    </location>
</feature>
<evidence type="ECO:0000256" key="2">
    <source>
        <dbReference type="ARBA" id="ARBA00023043"/>
    </source>
</evidence>
<evidence type="ECO:0000256" key="1">
    <source>
        <dbReference type="ARBA" id="ARBA00022737"/>
    </source>
</evidence>
<dbReference type="Gene3D" id="1.10.1410.10">
    <property type="match status" value="1"/>
</dbReference>
<dbReference type="SMART" id="SM00248">
    <property type="entry name" value="ANK"/>
    <property type="match status" value="8"/>
</dbReference>
<dbReference type="PANTHER" id="PTHR24166:SF48">
    <property type="entry name" value="PROTEIN VAPYRIN"/>
    <property type="match status" value="1"/>
</dbReference>
<comment type="caution">
    <text evidence="5">The sequence shown here is derived from an EMBL/GenBank/DDBJ whole genome shotgun (WGS) entry which is preliminary data.</text>
</comment>
<gene>
    <name evidence="5" type="primary">ANKRD50</name>
    <name evidence="5" type="ORF">AK812_SmicGene12184</name>
</gene>
<dbReference type="InterPro" id="IPR036770">
    <property type="entry name" value="Ankyrin_rpt-contain_sf"/>
</dbReference>
<dbReference type="Pfam" id="PF12796">
    <property type="entry name" value="Ank_2"/>
    <property type="match status" value="2"/>
</dbReference>
<dbReference type="OrthoDB" id="4772757at2759"/>
<keyword evidence="1" id="KW-0677">Repeat</keyword>
<feature type="domain" description="Ubiquitin-like" evidence="4">
    <location>
        <begin position="1"/>
        <end position="59"/>
    </location>
</feature>
<dbReference type="Pfam" id="PF13637">
    <property type="entry name" value="Ank_4"/>
    <property type="match status" value="2"/>
</dbReference>
<dbReference type="PROSITE" id="PS50088">
    <property type="entry name" value="ANK_REPEAT"/>
    <property type="match status" value="7"/>
</dbReference>
<keyword evidence="2 3" id="KW-0040">ANK repeat</keyword>
<dbReference type="SUPFAM" id="SSF48403">
    <property type="entry name" value="Ankyrin repeat"/>
    <property type="match status" value="1"/>
</dbReference>
<accession>A0A1Q9EB74</accession>
<dbReference type="PANTHER" id="PTHR24166">
    <property type="entry name" value="ROLLING PEBBLES, ISOFORM B"/>
    <property type="match status" value="1"/>
</dbReference>
<feature type="repeat" description="ANK" evidence="3">
    <location>
        <begin position="109"/>
        <end position="141"/>
    </location>
</feature>
<name>A0A1Q9EB74_SYMMI</name>
<organism evidence="5 6">
    <name type="scientific">Symbiodinium microadriaticum</name>
    <name type="common">Dinoflagellate</name>
    <name type="synonym">Zooxanthella microadriatica</name>
    <dbReference type="NCBI Taxonomy" id="2951"/>
    <lineage>
        <taxon>Eukaryota</taxon>
        <taxon>Sar</taxon>
        <taxon>Alveolata</taxon>
        <taxon>Dinophyceae</taxon>
        <taxon>Suessiales</taxon>
        <taxon>Symbiodiniaceae</taxon>
        <taxon>Symbiodinium</taxon>
    </lineage>
</organism>
<dbReference type="SUPFAM" id="SSF81301">
    <property type="entry name" value="Nucleotidyltransferase"/>
    <property type="match status" value="1"/>
</dbReference>
<evidence type="ECO:0000256" key="3">
    <source>
        <dbReference type="PROSITE-ProRule" id="PRU00023"/>
    </source>
</evidence>
<dbReference type="EMBL" id="LSRX01000203">
    <property type="protein sequence ID" value="OLQ04680.1"/>
    <property type="molecule type" value="Genomic_DNA"/>
</dbReference>
<dbReference type="PRINTS" id="PR01415">
    <property type="entry name" value="ANKYRIN"/>
</dbReference>
<evidence type="ECO:0000313" key="5">
    <source>
        <dbReference type="EMBL" id="OLQ04680.1"/>
    </source>
</evidence>
<feature type="repeat" description="ANK" evidence="3">
    <location>
        <begin position="175"/>
        <end position="207"/>
    </location>
</feature>
<evidence type="ECO:0000313" key="6">
    <source>
        <dbReference type="Proteomes" id="UP000186817"/>
    </source>
</evidence>
<dbReference type="Gene3D" id="1.25.40.20">
    <property type="entry name" value="Ankyrin repeat-containing domain"/>
    <property type="match status" value="3"/>
</dbReference>
<feature type="repeat" description="ANK" evidence="3">
    <location>
        <begin position="142"/>
        <end position="174"/>
    </location>
</feature>
<dbReference type="OMA" id="AGYAHET"/>
<dbReference type="Pfam" id="PF20750">
    <property type="entry name" value="PAP_NTPase"/>
    <property type="match status" value="2"/>
</dbReference>
<dbReference type="InterPro" id="IPR043519">
    <property type="entry name" value="NT_sf"/>
</dbReference>
<dbReference type="InterPro" id="IPR050889">
    <property type="entry name" value="Dendritic_Spine_Reg/Scaffold"/>
</dbReference>
<proteinExistence type="predicted"/>
<protein>
    <submittedName>
        <fullName evidence="5">Ankyrin repeat domain-containing protein 50</fullName>
    </submittedName>
</protein>
<dbReference type="InterPro" id="IPR002110">
    <property type="entry name" value="Ankyrin_rpt"/>
</dbReference>
<sequence>MLQVALLSGEAVTSIPVQEICDVRGLKQLLNQRHGLPPRFRQRVLAHGKYLEDSATLDSPMDLCLVLLSFTDVLQSQVDDLVAAAQQGSMTEVESMLQLPQDPDLLDSDDCAALIMASKAGHDRVVHLLLEAGADADLTDEDGCTALRLASSKGHVEVVRLLLEAGADQDLADRNWRTPLTSASKAGHDRVVHLLLEAGADTDLTDEDGCTALTSASSKGHVEVVSMLLEAGANKDLADENGRRALTSASSQGRVEVLRMLLEAGANKDLADENGRRALTSASWKGHVEVVRMLLEAGTNKDLADENGRRALTSASSQGHVEVVRLLLEARAEVDLEDGDGCTALMSALRQKSRADTDLIDVFECTTWMCLLKKGFTEVVRLLLEAGANKGLDENSRTDLMSACYEHPDVTDVTPVPDAYTPIIKIDLLFARLSSLAEIPENLESLSDDNLFKKQKREEKQADFAAAQRDAKRQGKLSFFSELKRLKNLDDKTVRSLNGCRVADHILSLVPDAERFRDTLRLVKIWAKRRGCGYSCLHVDTTLQALQHRDIFADKKDALEKAALDAFMENCAPASTVIRQ</sequence>
<dbReference type="PROSITE" id="PS50053">
    <property type="entry name" value="UBIQUITIN_2"/>
    <property type="match status" value="1"/>
</dbReference>
<dbReference type="AlphaFoldDB" id="A0A1Q9EB74"/>
<dbReference type="Proteomes" id="UP000186817">
    <property type="component" value="Unassembled WGS sequence"/>
</dbReference>
<dbReference type="PROSITE" id="PS50297">
    <property type="entry name" value="ANK_REP_REGION"/>
    <property type="match status" value="7"/>
</dbReference>